<dbReference type="PANTHER" id="PTHR43333">
    <property type="entry name" value="2-HACID_DH_C DOMAIN-CONTAINING PROTEIN"/>
    <property type="match status" value="1"/>
</dbReference>
<dbReference type="CDD" id="cd12159">
    <property type="entry name" value="2-Hacid_dh_2"/>
    <property type="match status" value="1"/>
</dbReference>
<feature type="region of interest" description="Disordered" evidence="3">
    <location>
        <begin position="1"/>
        <end position="29"/>
    </location>
</feature>
<name>A0A1I7MMI3_9MICC</name>
<feature type="domain" description="D-isomer specific 2-hydroxyacid dehydrogenase NAD-binding" evidence="4">
    <location>
        <begin position="143"/>
        <end position="311"/>
    </location>
</feature>
<dbReference type="GO" id="GO:0016491">
    <property type="term" value="F:oxidoreductase activity"/>
    <property type="evidence" value="ECO:0007669"/>
    <property type="project" value="UniProtKB-KW"/>
</dbReference>
<protein>
    <submittedName>
        <fullName evidence="5">Phosphoglycerate dehydrogenase</fullName>
    </submittedName>
</protein>
<dbReference type="Gene3D" id="3.40.50.720">
    <property type="entry name" value="NAD(P)-binding Rossmann-like Domain"/>
    <property type="match status" value="2"/>
</dbReference>
<dbReference type="SUPFAM" id="SSF51735">
    <property type="entry name" value="NAD(P)-binding Rossmann-fold domains"/>
    <property type="match status" value="1"/>
</dbReference>
<accession>A0A1I7MMI3</accession>
<proteinExistence type="predicted"/>
<reference evidence="5 6" key="1">
    <citation type="submission" date="2016-10" db="EMBL/GenBank/DDBJ databases">
        <authorList>
            <person name="de Groot N.N."/>
        </authorList>
    </citation>
    <scope>NUCLEOTIDE SEQUENCE [LARGE SCALE GENOMIC DNA]</scope>
    <source>
        <strain evidence="5 6">CGMCC 1.7054</strain>
    </source>
</reference>
<dbReference type="Pfam" id="PF02826">
    <property type="entry name" value="2-Hacid_dh_C"/>
    <property type="match status" value="1"/>
</dbReference>
<evidence type="ECO:0000256" key="3">
    <source>
        <dbReference type="SAM" id="MobiDB-lite"/>
    </source>
</evidence>
<evidence type="ECO:0000256" key="1">
    <source>
        <dbReference type="ARBA" id="ARBA00023002"/>
    </source>
</evidence>
<keyword evidence="1" id="KW-0560">Oxidoreductase</keyword>
<evidence type="ECO:0000313" key="6">
    <source>
        <dbReference type="Proteomes" id="UP000198881"/>
    </source>
</evidence>
<dbReference type="InterPro" id="IPR006140">
    <property type="entry name" value="D-isomer_DH_NAD-bd"/>
</dbReference>
<dbReference type="AlphaFoldDB" id="A0A1I7MMI3"/>
<dbReference type="Proteomes" id="UP000198881">
    <property type="component" value="Unassembled WGS sequence"/>
</dbReference>
<dbReference type="PANTHER" id="PTHR43333:SF1">
    <property type="entry name" value="D-ISOMER SPECIFIC 2-HYDROXYACID DEHYDROGENASE NAD-BINDING DOMAIN-CONTAINING PROTEIN"/>
    <property type="match status" value="1"/>
</dbReference>
<evidence type="ECO:0000313" key="5">
    <source>
        <dbReference type="EMBL" id="SFV23141.1"/>
    </source>
</evidence>
<gene>
    <name evidence="5" type="ORF">SAMN04487966_10661</name>
</gene>
<dbReference type="EMBL" id="FPCG01000006">
    <property type="protein sequence ID" value="SFV23141.1"/>
    <property type="molecule type" value="Genomic_DNA"/>
</dbReference>
<evidence type="ECO:0000259" key="4">
    <source>
        <dbReference type="Pfam" id="PF02826"/>
    </source>
</evidence>
<keyword evidence="6" id="KW-1185">Reference proteome</keyword>
<sequence>MWGMSSTPDQQTAQTTTEPGTAGTGTPDRVLILPAEQDLTGTPYERARTRPEEAAAAVGGQVVTNSSGEPNGDGTATALVLVKPIPVDAVSAALVANPHISWVQFPFAGIENYIPLVRSRPDIVWTSAKGTYAPPVAEHALLLTLALLRHLPERIRATSWSTAAGRSLDGTHAVVVGGGGIAQEYIRLLKTWDTTVTAVRRRAEDVPGADRTVTTEQLDEVLPGAQVVMIAAAATNQTRGLIGAEQLELMDADAVLVNIARGTLVDTDAVVRALAEGKILGYGTDVTDPEPLPDGHPLWDEPRCIITPHTADTPEMCIPLLNARIERNLQARAEGRELEGLVDVEGGY</sequence>
<dbReference type="GO" id="GO:0051287">
    <property type="term" value="F:NAD binding"/>
    <property type="evidence" value="ECO:0007669"/>
    <property type="project" value="InterPro"/>
</dbReference>
<feature type="compositionally biased region" description="Low complexity" evidence="3">
    <location>
        <begin position="10"/>
        <end position="27"/>
    </location>
</feature>
<dbReference type="STRING" id="574650.SAMN04487966_10661"/>
<evidence type="ECO:0000256" key="2">
    <source>
        <dbReference type="ARBA" id="ARBA00023027"/>
    </source>
</evidence>
<keyword evidence="2" id="KW-0520">NAD</keyword>
<dbReference type="InterPro" id="IPR036291">
    <property type="entry name" value="NAD(P)-bd_dom_sf"/>
</dbReference>
<organism evidence="5 6">
    <name type="scientific">Micrococcus terreus</name>
    <dbReference type="NCBI Taxonomy" id="574650"/>
    <lineage>
        <taxon>Bacteria</taxon>
        <taxon>Bacillati</taxon>
        <taxon>Actinomycetota</taxon>
        <taxon>Actinomycetes</taxon>
        <taxon>Micrococcales</taxon>
        <taxon>Micrococcaceae</taxon>
        <taxon>Micrococcus</taxon>
    </lineage>
</organism>